<reference evidence="1" key="1">
    <citation type="journal article" date="2017" name="Nature">
        <title>The sunflower genome provides insights into oil metabolism, flowering and Asterid evolution.</title>
        <authorList>
            <person name="Badouin H."/>
            <person name="Gouzy J."/>
            <person name="Grassa C.J."/>
            <person name="Murat F."/>
            <person name="Staton S.E."/>
            <person name="Cottret L."/>
            <person name="Lelandais-Briere C."/>
            <person name="Owens G.L."/>
            <person name="Carrere S."/>
            <person name="Mayjonade B."/>
            <person name="Legrand L."/>
            <person name="Gill N."/>
            <person name="Kane N.C."/>
            <person name="Bowers J.E."/>
            <person name="Hubner S."/>
            <person name="Bellec A."/>
            <person name="Berard A."/>
            <person name="Berges H."/>
            <person name="Blanchet N."/>
            <person name="Boniface M.C."/>
            <person name="Brunel D."/>
            <person name="Catrice O."/>
            <person name="Chaidir N."/>
            <person name="Claudel C."/>
            <person name="Donnadieu C."/>
            <person name="Faraut T."/>
            <person name="Fievet G."/>
            <person name="Helmstetter N."/>
            <person name="King M."/>
            <person name="Knapp S.J."/>
            <person name="Lai Z."/>
            <person name="Le Paslier M.C."/>
            <person name="Lippi Y."/>
            <person name="Lorenzon L."/>
            <person name="Mandel J.R."/>
            <person name="Marage G."/>
            <person name="Marchand G."/>
            <person name="Marquand E."/>
            <person name="Bret-Mestries E."/>
            <person name="Morien E."/>
            <person name="Nambeesan S."/>
            <person name="Nguyen T."/>
            <person name="Pegot-Espagnet P."/>
            <person name="Pouilly N."/>
            <person name="Raftis F."/>
            <person name="Sallet E."/>
            <person name="Schiex T."/>
            <person name="Thomas J."/>
            <person name="Vandecasteele C."/>
            <person name="Vares D."/>
            <person name="Vear F."/>
            <person name="Vautrin S."/>
            <person name="Crespi M."/>
            <person name="Mangin B."/>
            <person name="Burke J.M."/>
            <person name="Salse J."/>
            <person name="Munos S."/>
            <person name="Vincourt P."/>
            <person name="Rieseberg L.H."/>
            <person name="Langlade N.B."/>
        </authorList>
    </citation>
    <scope>NUCLEOTIDE SEQUENCE</scope>
    <source>
        <tissue evidence="1">Leaves</tissue>
    </source>
</reference>
<keyword evidence="2" id="KW-1185">Reference proteome</keyword>
<gene>
    <name evidence="1" type="ORF">HanXRQr2_Chr02g0075221</name>
</gene>
<evidence type="ECO:0000313" key="2">
    <source>
        <dbReference type="Proteomes" id="UP000215914"/>
    </source>
</evidence>
<comment type="caution">
    <text evidence="1">The sequence shown here is derived from an EMBL/GenBank/DDBJ whole genome shotgun (WGS) entry which is preliminary data.</text>
</comment>
<reference evidence="1" key="2">
    <citation type="submission" date="2020-06" db="EMBL/GenBank/DDBJ databases">
        <title>Helianthus annuus Genome sequencing and assembly Release 2.</title>
        <authorList>
            <person name="Gouzy J."/>
            <person name="Langlade N."/>
            <person name="Munos S."/>
        </authorList>
    </citation>
    <scope>NUCLEOTIDE SEQUENCE</scope>
    <source>
        <tissue evidence="1">Leaves</tissue>
    </source>
</reference>
<protein>
    <submittedName>
        <fullName evidence="1">Uncharacterized protein</fullName>
    </submittedName>
</protein>
<organism evidence="1 2">
    <name type="scientific">Helianthus annuus</name>
    <name type="common">Common sunflower</name>
    <dbReference type="NCBI Taxonomy" id="4232"/>
    <lineage>
        <taxon>Eukaryota</taxon>
        <taxon>Viridiplantae</taxon>
        <taxon>Streptophyta</taxon>
        <taxon>Embryophyta</taxon>
        <taxon>Tracheophyta</taxon>
        <taxon>Spermatophyta</taxon>
        <taxon>Magnoliopsida</taxon>
        <taxon>eudicotyledons</taxon>
        <taxon>Gunneridae</taxon>
        <taxon>Pentapetalae</taxon>
        <taxon>asterids</taxon>
        <taxon>campanulids</taxon>
        <taxon>Asterales</taxon>
        <taxon>Asteraceae</taxon>
        <taxon>Asteroideae</taxon>
        <taxon>Heliantheae alliance</taxon>
        <taxon>Heliantheae</taxon>
        <taxon>Helianthus</taxon>
    </lineage>
</organism>
<dbReference type="AlphaFoldDB" id="A0A9K3JRE8"/>
<name>A0A9K3JRE8_HELAN</name>
<dbReference type="Proteomes" id="UP000215914">
    <property type="component" value="Unassembled WGS sequence"/>
</dbReference>
<dbReference type="Gramene" id="mRNA:HanXRQr2_Chr02g0075221">
    <property type="protein sequence ID" value="CDS:HanXRQr2_Chr02g0075221.1"/>
    <property type="gene ID" value="HanXRQr2_Chr02g0075221"/>
</dbReference>
<accession>A0A9K3JRE8</accession>
<proteinExistence type="predicted"/>
<sequence>MLKRKKGFGRRADLLHMWGFEITKYSFYYTLQTFGAPLLVQTFGDMVRKLQTFYI</sequence>
<evidence type="ECO:0000313" key="1">
    <source>
        <dbReference type="EMBL" id="KAF5819222.1"/>
    </source>
</evidence>
<dbReference type="EMBL" id="MNCJ02000317">
    <property type="protein sequence ID" value="KAF5819222.1"/>
    <property type="molecule type" value="Genomic_DNA"/>
</dbReference>